<feature type="transmembrane region" description="Helical" evidence="1">
    <location>
        <begin position="38"/>
        <end position="56"/>
    </location>
</feature>
<keyword evidence="1" id="KW-0472">Membrane</keyword>
<gene>
    <name evidence="2" type="ORF">S01H1_71093</name>
</gene>
<sequence length="162" mass="18866">MDKEEYGSNYQTHILEQYKLYVEMADRISQRRDQSNRFYSALLTGLLAVISVVARLSDWQASGDLLSVVLISVGLAGLAVCAIWFINIRSYKQLNSGKFRIIHEVEEQLPFPLYKKEWDYLRPSAGKKKYFQLTRIEQFIPIALAIPYLFLIIYAIVYWKCA</sequence>
<accession>X0YPV7</accession>
<keyword evidence="1" id="KW-0812">Transmembrane</keyword>
<proteinExistence type="predicted"/>
<keyword evidence="1" id="KW-1133">Transmembrane helix</keyword>
<feature type="transmembrane region" description="Helical" evidence="1">
    <location>
        <begin position="139"/>
        <end position="159"/>
    </location>
</feature>
<evidence type="ECO:0000256" key="1">
    <source>
        <dbReference type="SAM" id="Phobius"/>
    </source>
</evidence>
<evidence type="ECO:0000313" key="2">
    <source>
        <dbReference type="EMBL" id="GAG38756.1"/>
    </source>
</evidence>
<comment type="caution">
    <text evidence="2">The sequence shown here is derived from an EMBL/GenBank/DDBJ whole genome shotgun (WGS) entry which is preliminary data.</text>
</comment>
<evidence type="ECO:0008006" key="3">
    <source>
        <dbReference type="Google" id="ProtNLM"/>
    </source>
</evidence>
<feature type="transmembrane region" description="Helical" evidence="1">
    <location>
        <begin position="68"/>
        <end position="88"/>
    </location>
</feature>
<reference evidence="2" key="1">
    <citation type="journal article" date="2014" name="Front. Microbiol.">
        <title>High frequency of phylogenetically diverse reductive dehalogenase-homologous genes in deep subseafloor sedimentary metagenomes.</title>
        <authorList>
            <person name="Kawai M."/>
            <person name="Futagami T."/>
            <person name="Toyoda A."/>
            <person name="Takaki Y."/>
            <person name="Nishi S."/>
            <person name="Hori S."/>
            <person name="Arai W."/>
            <person name="Tsubouchi T."/>
            <person name="Morono Y."/>
            <person name="Uchiyama I."/>
            <person name="Ito T."/>
            <person name="Fujiyama A."/>
            <person name="Inagaki F."/>
            <person name="Takami H."/>
        </authorList>
    </citation>
    <scope>NUCLEOTIDE SEQUENCE</scope>
    <source>
        <strain evidence="2">Expedition CK06-06</strain>
    </source>
</reference>
<dbReference type="InterPro" id="IPR056918">
    <property type="entry name" value="8xMP"/>
</dbReference>
<dbReference type="AlphaFoldDB" id="X0YPV7"/>
<dbReference type="Pfam" id="PF24838">
    <property type="entry name" value="8xMP"/>
    <property type="match status" value="1"/>
</dbReference>
<protein>
    <recommendedName>
        <fullName evidence="3">Small integral membrane protein</fullName>
    </recommendedName>
</protein>
<dbReference type="EMBL" id="BARS01047319">
    <property type="protein sequence ID" value="GAG38756.1"/>
    <property type="molecule type" value="Genomic_DNA"/>
</dbReference>
<organism evidence="2">
    <name type="scientific">marine sediment metagenome</name>
    <dbReference type="NCBI Taxonomy" id="412755"/>
    <lineage>
        <taxon>unclassified sequences</taxon>
        <taxon>metagenomes</taxon>
        <taxon>ecological metagenomes</taxon>
    </lineage>
</organism>
<name>X0YPV7_9ZZZZ</name>